<evidence type="ECO:0000313" key="2">
    <source>
        <dbReference type="EMBL" id="WYJ80067.1"/>
    </source>
</evidence>
<name>A0ABZ2SWT5_9ENTE</name>
<dbReference type="Proteomes" id="UP000664360">
    <property type="component" value="Chromosome"/>
</dbReference>
<evidence type="ECO:0000256" key="1">
    <source>
        <dbReference type="SAM" id="SignalP"/>
    </source>
</evidence>
<feature type="chain" id="PRO_5046489068" evidence="1">
    <location>
        <begin position="31"/>
        <end position="385"/>
    </location>
</feature>
<gene>
    <name evidence="2" type="ORF">DOK79_001620</name>
</gene>
<sequence length="385" mass="40909">MKSIVLKTALSAGIFLCAISCLGVSQPVGAVQMQPTVSDTDFIGAYAISASNVELAVGETSNEQILIASHARITNSIGVEITPIIKTSNVQDRPGIYRVTIGTTNISSVEKVITVTVGDTLEDCPSYGIYQLTAEDATVPVENTDEASILQAAKAQATTSSGYPVDVVIKKSNVVSNTPGTYQIVLGIKEEPKIRKTIQVTVTDNKGEEEEEDLYFVYASDATVSIDQLDQQSLISMTNAKATDILGNPLPVEIKYSTIKFEPGNYTVTFGLKGDSTFVTKTVNITVTSDNYVPSMFFLQAFDATVQLGETDDSSLIQATGATATTILGQKANVYVKRSTIEANKTGNFAVTFGVTEDPRVEKTVTVSVVNEINRPGIGGGTGNI</sequence>
<organism evidence="2 3">
    <name type="scientific">Candidatus Enterococcus mangumiae</name>
    <dbReference type="NCBI Taxonomy" id="2230878"/>
    <lineage>
        <taxon>Bacteria</taxon>
        <taxon>Bacillati</taxon>
        <taxon>Bacillota</taxon>
        <taxon>Bacilli</taxon>
        <taxon>Lactobacillales</taxon>
        <taxon>Enterococcaceae</taxon>
        <taxon>Enterococcus</taxon>
    </lineage>
</organism>
<feature type="signal peptide" evidence="1">
    <location>
        <begin position="1"/>
        <end position="30"/>
    </location>
</feature>
<keyword evidence="3" id="KW-1185">Reference proteome</keyword>
<evidence type="ECO:0000313" key="3">
    <source>
        <dbReference type="Proteomes" id="UP000664360"/>
    </source>
</evidence>
<keyword evidence="1" id="KW-0732">Signal</keyword>
<dbReference type="RefSeq" id="WP_242543266.1">
    <property type="nucleotide sequence ID" value="NZ_CP147250.1"/>
</dbReference>
<reference evidence="2 3" key="1">
    <citation type="submission" date="2021-03" db="EMBL/GenBank/DDBJ databases">
        <authorList>
            <person name="Gilmore M.S."/>
            <person name="Schwartzman J."/>
            <person name="Van Tyne D."/>
            <person name="Martin M."/>
            <person name="Earl A.M."/>
            <person name="Manson A.L."/>
            <person name="Straub T."/>
            <person name="Salamzade R."/>
            <person name="Saavedra J."/>
            <person name="Lebreton F."/>
            <person name="Prichula J."/>
            <person name="Schaufler K."/>
            <person name="Gaca A."/>
            <person name="Sgardioli B."/>
            <person name="Wagenaar J."/>
            <person name="Strong T."/>
        </authorList>
    </citation>
    <scope>NUCLEOTIDE SEQUENCE [LARGE SCALE GENOMIC DNA]</scope>
    <source>
        <strain evidence="2 3">DIV1094</strain>
    </source>
</reference>
<proteinExistence type="predicted"/>
<accession>A0ABZ2SWT5</accession>
<reference evidence="2 3" key="2">
    <citation type="submission" date="2024-03" db="EMBL/GenBank/DDBJ databases">
        <title>The Genome Sequence of Enterococcus sp. DIV1094.</title>
        <authorList>
            <consortium name="The Broad Institute Genomics Platform"/>
            <consortium name="The Broad Institute Microbial Omics Core"/>
            <consortium name="The Broad Institute Genomic Center for Infectious Diseases"/>
            <person name="Earl A."/>
            <person name="Manson A."/>
            <person name="Gilmore M."/>
            <person name="Schwartman J."/>
            <person name="Shea T."/>
            <person name="Abouelleil A."/>
            <person name="Cao P."/>
            <person name="Chapman S."/>
            <person name="Cusick C."/>
            <person name="Young S."/>
            <person name="Neafsey D."/>
            <person name="Nusbaum C."/>
            <person name="Birren B."/>
        </authorList>
    </citation>
    <scope>NUCLEOTIDE SEQUENCE [LARGE SCALE GENOMIC DNA]</scope>
    <source>
        <strain evidence="2 3">DIV1094</strain>
    </source>
</reference>
<protein>
    <submittedName>
        <fullName evidence="2">Uncharacterized protein</fullName>
    </submittedName>
</protein>
<dbReference type="EMBL" id="CP147250">
    <property type="protein sequence ID" value="WYJ80067.1"/>
    <property type="molecule type" value="Genomic_DNA"/>
</dbReference>